<gene>
    <name evidence="3" type="ORF">BEWA_020600</name>
</gene>
<evidence type="ECO:0000259" key="2">
    <source>
        <dbReference type="PROSITE" id="PS50076"/>
    </source>
</evidence>
<evidence type="ECO:0000256" key="1">
    <source>
        <dbReference type="SAM" id="Phobius"/>
    </source>
</evidence>
<evidence type="ECO:0000313" key="4">
    <source>
        <dbReference type="Proteomes" id="UP000031512"/>
    </source>
</evidence>
<dbReference type="RefSeq" id="XP_004828879.1">
    <property type="nucleotide sequence ID" value="XM_004828822.1"/>
</dbReference>
<keyword evidence="1" id="KW-1133">Transmembrane helix</keyword>
<dbReference type="STRING" id="1537102.L0AVD9"/>
<proteinExistence type="predicted"/>
<organism evidence="3 4">
    <name type="scientific">Theileria equi strain WA</name>
    <dbReference type="NCBI Taxonomy" id="1537102"/>
    <lineage>
        <taxon>Eukaryota</taxon>
        <taxon>Sar</taxon>
        <taxon>Alveolata</taxon>
        <taxon>Apicomplexa</taxon>
        <taxon>Aconoidasida</taxon>
        <taxon>Piroplasmida</taxon>
        <taxon>Theileriidae</taxon>
        <taxon>Theileria</taxon>
    </lineage>
</organism>
<dbReference type="InterPro" id="IPR036869">
    <property type="entry name" value="J_dom_sf"/>
</dbReference>
<keyword evidence="1" id="KW-0812">Transmembrane</keyword>
<dbReference type="eggNOG" id="KOG0715">
    <property type="taxonomic scope" value="Eukaryota"/>
</dbReference>
<dbReference type="EMBL" id="CP001669">
    <property type="protein sequence ID" value="AFZ79213.1"/>
    <property type="molecule type" value="Genomic_DNA"/>
</dbReference>
<dbReference type="GeneID" id="15803662"/>
<dbReference type="Proteomes" id="UP000031512">
    <property type="component" value="Chromosome 1"/>
</dbReference>
<dbReference type="CDD" id="cd06257">
    <property type="entry name" value="DnaJ"/>
    <property type="match status" value="1"/>
</dbReference>
<dbReference type="KEGG" id="beq:BEWA_020600"/>
<keyword evidence="1" id="KW-0472">Membrane</keyword>
<feature type="transmembrane region" description="Helical" evidence="1">
    <location>
        <begin position="326"/>
        <end position="344"/>
    </location>
</feature>
<sequence length="345" mass="39894">MEPILTSVFVFSPVVSFLSSPRRLLSLLFIVASIFYNSSKREINHFELLKVTPYCPIENIKKSFKSVAFSLHPDRNLSSTATTDYSTLVEKYKLLVTPEYHYKYNRFADLVSDDEKSLGSLGIVDLLLISILRNLASVLVTSLVLLLNGEDVLRHPSFIYELFLFFLDAFLRLDNETLPLSNVPILKNYTIFQLITFLKEFKILFVYHSLLFVAKDESLSTVFGFSLLKNNVAIINKLDSLTSKFSDVSMQSRTLDDESKHLNEWKKVMDSSHKQVQNYVSLQCLQDYFQEMFEKLSKQRIGWTEETKSHISEICKKTEKSLEKSVHTPFSLLIIFGVVFFYFLN</sequence>
<dbReference type="SUPFAM" id="SSF46565">
    <property type="entry name" value="Chaperone J-domain"/>
    <property type="match status" value="1"/>
</dbReference>
<dbReference type="PROSITE" id="PS50076">
    <property type="entry name" value="DNAJ_2"/>
    <property type="match status" value="1"/>
</dbReference>
<name>L0AVD9_THEEQ</name>
<dbReference type="AlphaFoldDB" id="L0AVD9"/>
<dbReference type="VEuPathDB" id="PiroplasmaDB:BEWA_020600"/>
<reference evidence="3 4" key="1">
    <citation type="journal article" date="2012" name="BMC Genomics">
        <title>Comparative genomic analysis and phylogenetic position of Theileria equi.</title>
        <authorList>
            <person name="Kappmeyer L.S."/>
            <person name="Thiagarajan M."/>
            <person name="Herndon D.R."/>
            <person name="Ramsay J.D."/>
            <person name="Caler E."/>
            <person name="Djikeng A."/>
            <person name="Gillespie J.J."/>
            <person name="Lau A.O."/>
            <person name="Roalson E.H."/>
            <person name="Silva J.C."/>
            <person name="Silva M.G."/>
            <person name="Suarez C.E."/>
            <person name="Ueti M.W."/>
            <person name="Nene V.M."/>
            <person name="Mealey R.H."/>
            <person name="Knowles D.P."/>
            <person name="Brayton K.A."/>
        </authorList>
    </citation>
    <scope>NUCLEOTIDE SEQUENCE [LARGE SCALE GENOMIC DNA]</scope>
    <source>
        <strain evidence="3 4">WA</strain>
    </source>
</reference>
<accession>L0AVD9</accession>
<feature type="domain" description="J" evidence="2">
    <location>
        <begin position="44"/>
        <end position="108"/>
    </location>
</feature>
<dbReference type="Gene3D" id="1.10.287.110">
    <property type="entry name" value="DnaJ domain"/>
    <property type="match status" value="1"/>
</dbReference>
<keyword evidence="4" id="KW-1185">Reference proteome</keyword>
<dbReference type="OrthoDB" id="361239at2759"/>
<dbReference type="Pfam" id="PF00226">
    <property type="entry name" value="DnaJ"/>
    <property type="match status" value="1"/>
</dbReference>
<protein>
    <submittedName>
        <fullName evidence="3">DnaJ domain containing protein</fullName>
    </submittedName>
</protein>
<evidence type="ECO:0000313" key="3">
    <source>
        <dbReference type="EMBL" id="AFZ79213.1"/>
    </source>
</evidence>
<dbReference type="InterPro" id="IPR001623">
    <property type="entry name" value="DnaJ_domain"/>
</dbReference>